<dbReference type="InterPro" id="IPR036641">
    <property type="entry name" value="HPT_dom_sf"/>
</dbReference>
<organism evidence="1 2">
    <name type="scientific">Oceanibaculum pacificum</name>
    <dbReference type="NCBI Taxonomy" id="580166"/>
    <lineage>
        <taxon>Bacteria</taxon>
        <taxon>Pseudomonadati</taxon>
        <taxon>Pseudomonadota</taxon>
        <taxon>Alphaproteobacteria</taxon>
        <taxon>Rhodospirillales</taxon>
        <taxon>Oceanibaculaceae</taxon>
        <taxon>Oceanibaculum</taxon>
    </lineage>
</organism>
<dbReference type="AlphaFoldDB" id="A0A154WD01"/>
<accession>A0A154WD01</accession>
<dbReference type="EMBL" id="LPXN01000078">
    <property type="protein sequence ID" value="KZD11370.1"/>
    <property type="molecule type" value="Genomic_DNA"/>
</dbReference>
<dbReference type="OrthoDB" id="9786548at2"/>
<name>A0A154WD01_9PROT</name>
<dbReference type="Proteomes" id="UP000076400">
    <property type="component" value="Unassembled WGS sequence"/>
</dbReference>
<protein>
    <recommendedName>
        <fullName evidence="3">HPt domain-containing protein</fullName>
    </recommendedName>
</protein>
<evidence type="ECO:0008006" key="3">
    <source>
        <dbReference type="Google" id="ProtNLM"/>
    </source>
</evidence>
<keyword evidence="2" id="KW-1185">Reference proteome</keyword>
<dbReference type="GO" id="GO:0000160">
    <property type="term" value="P:phosphorelay signal transduction system"/>
    <property type="evidence" value="ECO:0007669"/>
    <property type="project" value="InterPro"/>
</dbReference>
<evidence type="ECO:0000313" key="2">
    <source>
        <dbReference type="Proteomes" id="UP000076400"/>
    </source>
</evidence>
<reference evidence="1 2" key="1">
    <citation type="submission" date="2015-12" db="EMBL/GenBank/DDBJ databases">
        <title>Genome sequence of Oceanibaculum pacificum MCCC 1A02656.</title>
        <authorList>
            <person name="Lu L."/>
            <person name="Lai Q."/>
            <person name="Shao Z."/>
            <person name="Qian P."/>
        </authorList>
    </citation>
    <scope>NUCLEOTIDE SEQUENCE [LARGE SCALE GENOMIC DNA]</scope>
    <source>
        <strain evidence="1 2">MCCC 1A02656</strain>
    </source>
</reference>
<gene>
    <name evidence="1" type="ORF">AUP43_18140</name>
</gene>
<dbReference type="STRING" id="580166.AUP43_18140"/>
<dbReference type="Gene3D" id="1.20.120.160">
    <property type="entry name" value="HPT domain"/>
    <property type="match status" value="1"/>
</dbReference>
<comment type="caution">
    <text evidence="1">The sequence shown here is derived from an EMBL/GenBank/DDBJ whole genome shotgun (WGS) entry which is preliminary data.</text>
</comment>
<dbReference type="RefSeq" id="WP_067553611.1">
    <property type="nucleotide sequence ID" value="NZ_LPXN01000078.1"/>
</dbReference>
<dbReference type="SUPFAM" id="SSF47226">
    <property type="entry name" value="Histidine-containing phosphotransfer domain, HPT domain"/>
    <property type="match status" value="1"/>
</dbReference>
<sequence>MTTQKKPNKNFEVIQPRTTLKDLVGSAGKGVDPKMLAKAETAVNVLLDATDFSGQTSESLDRLVAAYEHALKTAQDGAHTALHEIYEVAHDMRGEGGSYGFPLVTRIGDSLCKYLDSLQKPEELSFQVIKLHIDSLRAVVRMNLKGRGNQMAQEIVDGLEKIVGTRP</sequence>
<proteinExistence type="predicted"/>
<evidence type="ECO:0000313" key="1">
    <source>
        <dbReference type="EMBL" id="KZD11370.1"/>
    </source>
</evidence>